<evidence type="ECO:0000256" key="5">
    <source>
        <dbReference type="SAM" id="MobiDB-lite"/>
    </source>
</evidence>
<dbReference type="Proteomes" id="UP001298424">
    <property type="component" value="Unassembled WGS sequence"/>
</dbReference>
<evidence type="ECO:0000313" key="7">
    <source>
        <dbReference type="EMBL" id="MCG6504763.1"/>
    </source>
</evidence>
<feature type="transmembrane region" description="Helical" evidence="6">
    <location>
        <begin position="26"/>
        <end position="44"/>
    </location>
</feature>
<sequence length="284" mass="31015">MRWQGREGSSNIEDRRGSSGGGGGRGFGGLAGIIVVLVGAYFGVDLSGLVANDSGLSLGSQQQQAAPLQESAQEKQLVQFSSVVLRDTEKVWEAYFRKIGRQYQAPKLTLYRNRIATACGTGQSSAGPFYCPGDQKLYIDLSFYNTMTNELGASGDAAFAYVLAHEVGHHVQTLLGTIQKVHRAQQNMDQKQANQLSVRLELQADCYAGVWAHYAEKDGLFESGDIEEAFNAAHAVGDDHLQERAQGYTVPHTYTHGTSAQRKQWLQRGLQTGDIEQCNTFSSM</sequence>
<evidence type="ECO:0000313" key="8">
    <source>
        <dbReference type="Proteomes" id="UP001298424"/>
    </source>
</evidence>
<protein>
    <submittedName>
        <fullName evidence="7">Neutral zinc metallopeptidase</fullName>
    </submittedName>
</protein>
<evidence type="ECO:0000256" key="3">
    <source>
        <dbReference type="ARBA" id="ARBA00022989"/>
    </source>
</evidence>
<comment type="caution">
    <text evidence="7">The sequence shown here is derived from an EMBL/GenBank/DDBJ whole genome shotgun (WGS) entry which is preliminary data.</text>
</comment>
<evidence type="ECO:0000256" key="4">
    <source>
        <dbReference type="ARBA" id="ARBA00023136"/>
    </source>
</evidence>
<dbReference type="RefSeq" id="WP_238748301.1">
    <property type="nucleotide sequence ID" value="NZ_JAKOOW010000035.1"/>
</dbReference>
<evidence type="ECO:0000256" key="1">
    <source>
        <dbReference type="ARBA" id="ARBA00004167"/>
    </source>
</evidence>
<accession>A0ABS9NPN5</accession>
<keyword evidence="4 6" id="KW-0472">Membrane</keyword>
<gene>
    <name evidence="7" type="ORF">MB824_09665</name>
</gene>
<keyword evidence="2 6" id="KW-0812">Transmembrane</keyword>
<dbReference type="PANTHER" id="PTHR30168">
    <property type="entry name" value="PUTATIVE MEMBRANE PROTEIN YPFJ"/>
    <property type="match status" value="1"/>
</dbReference>
<reference evidence="7 8" key="1">
    <citation type="submission" date="2022-02" db="EMBL/GenBank/DDBJ databases">
        <title>Genome sequence data of Kingella unionensis sp. nov. strain CICC 24913 (CCUG 75125).</title>
        <authorList>
            <person name="Xiao M."/>
        </authorList>
    </citation>
    <scope>NUCLEOTIDE SEQUENCE [LARGE SCALE GENOMIC DNA]</scope>
    <source>
        <strain evidence="7 8">CICC 24913</strain>
    </source>
</reference>
<dbReference type="PANTHER" id="PTHR30168:SF0">
    <property type="entry name" value="INNER MEMBRANE PROTEIN"/>
    <property type="match status" value="1"/>
</dbReference>
<evidence type="ECO:0000256" key="6">
    <source>
        <dbReference type="SAM" id="Phobius"/>
    </source>
</evidence>
<dbReference type="InterPro" id="IPR007343">
    <property type="entry name" value="Uncharacterised_pept_Zn_put"/>
</dbReference>
<feature type="region of interest" description="Disordered" evidence="5">
    <location>
        <begin position="1"/>
        <end position="21"/>
    </location>
</feature>
<organism evidence="7 8">
    <name type="scientific">Kingella pumchi</name>
    <dbReference type="NCBI Taxonomy" id="2779506"/>
    <lineage>
        <taxon>Bacteria</taxon>
        <taxon>Pseudomonadati</taxon>
        <taxon>Pseudomonadota</taxon>
        <taxon>Betaproteobacteria</taxon>
        <taxon>Neisseriales</taxon>
        <taxon>Neisseriaceae</taxon>
        <taxon>Kingella</taxon>
    </lineage>
</organism>
<dbReference type="EMBL" id="JAKOOW010000035">
    <property type="protein sequence ID" value="MCG6504763.1"/>
    <property type="molecule type" value="Genomic_DNA"/>
</dbReference>
<proteinExistence type="predicted"/>
<dbReference type="Pfam" id="PF04228">
    <property type="entry name" value="Zn_peptidase"/>
    <property type="match status" value="1"/>
</dbReference>
<keyword evidence="8" id="KW-1185">Reference proteome</keyword>
<keyword evidence="3 6" id="KW-1133">Transmembrane helix</keyword>
<name>A0ABS9NPN5_9NEIS</name>
<evidence type="ECO:0000256" key="2">
    <source>
        <dbReference type="ARBA" id="ARBA00022692"/>
    </source>
</evidence>
<comment type="subcellular location">
    <subcellularLocation>
        <location evidence="1">Membrane</location>
        <topology evidence="1">Single-pass membrane protein</topology>
    </subcellularLocation>
</comment>